<comment type="subcellular location">
    <subcellularLocation>
        <location evidence="1">Cytoplasm</location>
    </subcellularLocation>
</comment>
<feature type="domain" description="Dynein assembly factor 3 C-terminal" evidence="6">
    <location>
        <begin position="103"/>
        <end position="267"/>
    </location>
</feature>
<dbReference type="EMBL" id="JADGJH010002406">
    <property type="protein sequence ID" value="KAJ3098611.1"/>
    <property type="molecule type" value="Genomic_DNA"/>
</dbReference>
<dbReference type="GO" id="GO:0044458">
    <property type="term" value="P:motile cilium assembly"/>
    <property type="evidence" value="ECO:0007669"/>
    <property type="project" value="TreeGrafter"/>
</dbReference>
<dbReference type="Pfam" id="PF14740">
    <property type="entry name" value="DUF4471"/>
    <property type="match status" value="2"/>
</dbReference>
<gene>
    <name evidence="7" type="primary">DNAAF3</name>
    <name evidence="7" type="ORF">HK100_005067</name>
</gene>
<comment type="similarity">
    <text evidence="2">Belongs to the DNAAF3 family.</text>
</comment>
<dbReference type="GO" id="GO:0005737">
    <property type="term" value="C:cytoplasm"/>
    <property type="evidence" value="ECO:0007669"/>
    <property type="project" value="UniProtKB-SubCell"/>
</dbReference>
<keyword evidence="8" id="KW-1185">Reference proteome</keyword>
<evidence type="ECO:0000256" key="1">
    <source>
        <dbReference type="ARBA" id="ARBA00004496"/>
    </source>
</evidence>
<organism evidence="7 8">
    <name type="scientific">Physocladia obscura</name>
    <dbReference type="NCBI Taxonomy" id="109957"/>
    <lineage>
        <taxon>Eukaryota</taxon>
        <taxon>Fungi</taxon>
        <taxon>Fungi incertae sedis</taxon>
        <taxon>Chytridiomycota</taxon>
        <taxon>Chytridiomycota incertae sedis</taxon>
        <taxon>Chytridiomycetes</taxon>
        <taxon>Chytridiales</taxon>
        <taxon>Chytriomycetaceae</taxon>
        <taxon>Physocladia</taxon>
    </lineage>
</organism>
<name>A0AAD5XCL0_9FUNG</name>
<reference evidence="7" key="1">
    <citation type="submission" date="2020-05" db="EMBL/GenBank/DDBJ databases">
        <title>Phylogenomic resolution of chytrid fungi.</title>
        <authorList>
            <person name="Stajich J.E."/>
            <person name="Amses K."/>
            <person name="Simmons R."/>
            <person name="Seto K."/>
            <person name="Myers J."/>
            <person name="Bonds A."/>
            <person name="Quandt C.A."/>
            <person name="Barry K."/>
            <person name="Liu P."/>
            <person name="Grigoriev I."/>
            <person name="Longcore J.E."/>
            <person name="James T.Y."/>
        </authorList>
    </citation>
    <scope>NUCLEOTIDE SEQUENCE</scope>
    <source>
        <strain evidence="7">JEL0513</strain>
    </source>
</reference>
<evidence type="ECO:0000313" key="7">
    <source>
        <dbReference type="EMBL" id="KAJ3098611.1"/>
    </source>
</evidence>
<dbReference type="AlphaFoldDB" id="A0AAD5XCL0"/>
<proteinExistence type="inferred from homology"/>
<feature type="domain" description="Dynein assembly factor 3 C-terminal" evidence="6">
    <location>
        <begin position="279"/>
        <end position="365"/>
    </location>
</feature>
<dbReference type="GO" id="GO:0070286">
    <property type="term" value="P:axonemal dynein complex assembly"/>
    <property type="evidence" value="ECO:0007669"/>
    <property type="project" value="InterPro"/>
</dbReference>
<keyword evidence="4" id="KW-0970">Cilium biogenesis/degradation</keyword>
<feature type="domain" description="DUF4470" evidence="5">
    <location>
        <begin position="2"/>
        <end position="73"/>
    </location>
</feature>
<dbReference type="Pfam" id="PF14737">
    <property type="entry name" value="DUF4470"/>
    <property type="match status" value="1"/>
</dbReference>
<accession>A0AAD5XCL0</accession>
<evidence type="ECO:0000256" key="2">
    <source>
        <dbReference type="ARBA" id="ARBA00010449"/>
    </source>
</evidence>
<evidence type="ECO:0000256" key="3">
    <source>
        <dbReference type="ARBA" id="ARBA00022490"/>
    </source>
</evidence>
<dbReference type="InterPro" id="IPR028235">
    <property type="entry name" value="DNAAF3_C"/>
</dbReference>
<comment type="caution">
    <text evidence="7">The sequence shown here is derived from an EMBL/GenBank/DDBJ whole genome shotgun (WGS) entry which is preliminary data.</text>
</comment>
<protein>
    <submittedName>
        <fullName evidence="7">Dynein assembly factor 3, axonemal</fullName>
    </submittedName>
</protein>
<evidence type="ECO:0000313" key="8">
    <source>
        <dbReference type="Proteomes" id="UP001211907"/>
    </source>
</evidence>
<dbReference type="InterPro" id="IPR039304">
    <property type="entry name" value="DNAAF3"/>
</dbReference>
<dbReference type="Proteomes" id="UP001211907">
    <property type="component" value="Unassembled WGS sequence"/>
</dbReference>
<keyword evidence="3" id="KW-0963">Cytoplasm</keyword>
<evidence type="ECO:0000259" key="6">
    <source>
        <dbReference type="Pfam" id="PF14740"/>
    </source>
</evidence>
<evidence type="ECO:0000259" key="5">
    <source>
        <dbReference type="Pfam" id="PF14737"/>
    </source>
</evidence>
<dbReference type="InterPro" id="IPR027974">
    <property type="entry name" value="DUF4470"/>
</dbReference>
<dbReference type="PANTHER" id="PTHR22118:SF14">
    <property type="entry name" value="DYNEIN AXONEMAL ASSEMBLY FACTOR 3"/>
    <property type="match status" value="1"/>
</dbReference>
<evidence type="ECO:0000256" key="4">
    <source>
        <dbReference type="ARBA" id="ARBA00022794"/>
    </source>
</evidence>
<dbReference type="PANTHER" id="PTHR22118">
    <property type="entry name" value="DYNEIN ASSEMBLY FACTOR 3, AXONEMAL"/>
    <property type="match status" value="1"/>
</dbReference>
<sequence length="401" mass="46143">MGARDARHIIKTIAHLGRHTSFTGNVNFYVYEEQAPILARTMLLLSIFLDQDHEASDSEQAQLFLEIYGNVFLREKSSEIMKELSTKLLRLLCDSTGSLVSLLNFSALRFRDRDDLEVVFKFWRDDIRKTFDIGKLWEMRLRRLHGTRYDVRENMCDWDYHMKLLKQEVTIIHKTEYLRWREHGLAFEVRDSTYDKPNRSMATIDLMKQDGISVPKWGFFNDVITGPFVPFGVESENEDLVKQVNDQHKHTSGDVAEFNILAYLGEYKRNFHSVNSLASRVKVHILPPVSEPFLALKKLQKSSFKFAGIFVSNSCAQHIPKIPPRFVSETTILIVEMARYMLDLKAEQVAAFKEKVLEISKGAGYHFIENGITSTGPGKVKNDDFAIFASDGLDSSFYSAF</sequence>